<gene>
    <name evidence="5" type="primary">LOC111105294</name>
</gene>
<evidence type="ECO:0000256" key="3">
    <source>
        <dbReference type="SAM" id="SignalP"/>
    </source>
</evidence>
<reference evidence="5" key="1">
    <citation type="submission" date="2025-08" db="UniProtKB">
        <authorList>
            <consortium name="RefSeq"/>
        </authorList>
    </citation>
    <scope>IDENTIFICATION</scope>
    <source>
        <tissue evidence="5">Whole sample</tissue>
    </source>
</reference>
<dbReference type="AlphaFoldDB" id="A0A8B8AVI3"/>
<keyword evidence="2" id="KW-0812">Transmembrane</keyword>
<feature type="transmembrane region" description="Helical" evidence="2">
    <location>
        <begin position="81"/>
        <end position="107"/>
    </location>
</feature>
<feature type="region of interest" description="Disordered" evidence="1">
    <location>
        <begin position="117"/>
        <end position="140"/>
    </location>
</feature>
<proteinExistence type="predicted"/>
<evidence type="ECO:0000313" key="4">
    <source>
        <dbReference type="Proteomes" id="UP000694844"/>
    </source>
</evidence>
<evidence type="ECO:0000256" key="1">
    <source>
        <dbReference type="SAM" id="MobiDB-lite"/>
    </source>
</evidence>
<feature type="region of interest" description="Disordered" evidence="1">
    <location>
        <begin position="342"/>
        <end position="372"/>
    </location>
</feature>
<feature type="region of interest" description="Disordered" evidence="1">
    <location>
        <begin position="185"/>
        <end position="221"/>
    </location>
</feature>
<evidence type="ECO:0000256" key="2">
    <source>
        <dbReference type="SAM" id="Phobius"/>
    </source>
</evidence>
<dbReference type="OrthoDB" id="6155885at2759"/>
<feature type="signal peptide" evidence="3">
    <location>
        <begin position="1"/>
        <end position="19"/>
    </location>
</feature>
<sequence length="589" mass="66402">MEKLKFWIGLCVFLSYTCSMISHGVQFGNEPREQTTSRHLGEQLFYALFGVDNIPVCLVCDEEDEHAKSDVTETSNLASDIYFTLSVALCCFLMLLLCSGLLAIFIFRRETKKDKAQVGDTAVTTSENTTNRQHLFSTGNKSKAVYQNRRNYSPRMKRIRLMIKKRRNGTVQSLGVRLDNYGDSNEYRRESRERPSKRSLEKAGSEEEGDENEEEDTCSSSQLDTLLCVKPNCNEHHHGKMAVLTKTKQQSTYVFSSNVNKRMPRQRKSTSVSEDDSGWVFDLGTPQHSSTFIQSSSQSLVRCNHNGSSLDPFADTSSCEGLREDARVPSYTFTYHNSSLVPPLLQTPNNSKNPESPEHHLSFEDSHKENKQHELSTINASLDQTGMIDSLSSSDLSDLDSALELSNSRFRFLDSFQYIADRSSSSIRSVLERTTSSARRLVLQTGHGARYVGRKTLEEADRLRLYSQHGTRIIFAKTADGVHYVIECARGGRRCVVRKICAAEKSILCALAQDNLNWSVYDYMQEFACYGNERSTVLHLVAAVLVKTSLDKARSYAKRHLDQDSDASTSVADDTVEEQCIENINLNND</sequence>
<protein>
    <submittedName>
        <fullName evidence="5">Uncharacterized protein LOC111105294</fullName>
    </submittedName>
</protein>
<feature type="chain" id="PRO_5034826779" evidence="3">
    <location>
        <begin position="20"/>
        <end position="589"/>
    </location>
</feature>
<name>A0A8B8AVI3_CRAVI</name>
<evidence type="ECO:0000313" key="5">
    <source>
        <dbReference type="RefSeq" id="XP_022295200.1"/>
    </source>
</evidence>
<keyword evidence="2" id="KW-1133">Transmembrane helix</keyword>
<feature type="compositionally biased region" description="Polar residues" evidence="1">
    <location>
        <begin position="122"/>
        <end position="140"/>
    </location>
</feature>
<feature type="compositionally biased region" description="Basic and acidic residues" evidence="1">
    <location>
        <begin position="355"/>
        <end position="372"/>
    </location>
</feature>
<accession>A0A8B8AVI3</accession>
<dbReference type="RefSeq" id="XP_022295200.1">
    <property type="nucleotide sequence ID" value="XM_022439492.1"/>
</dbReference>
<keyword evidence="3" id="KW-0732">Signal</keyword>
<keyword evidence="2" id="KW-0472">Membrane</keyword>
<organism evidence="4 5">
    <name type="scientific">Crassostrea virginica</name>
    <name type="common">Eastern oyster</name>
    <dbReference type="NCBI Taxonomy" id="6565"/>
    <lineage>
        <taxon>Eukaryota</taxon>
        <taxon>Metazoa</taxon>
        <taxon>Spiralia</taxon>
        <taxon>Lophotrochozoa</taxon>
        <taxon>Mollusca</taxon>
        <taxon>Bivalvia</taxon>
        <taxon>Autobranchia</taxon>
        <taxon>Pteriomorphia</taxon>
        <taxon>Ostreida</taxon>
        <taxon>Ostreoidea</taxon>
        <taxon>Ostreidae</taxon>
        <taxon>Crassostrea</taxon>
    </lineage>
</organism>
<feature type="compositionally biased region" description="Acidic residues" evidence="1">
    <location>
        <begin position="206"/>
        <end position="217"/>
    </location>
</feature>
<feature type="compositionally biased region" description="Basic and acidic residues" evidence="1">
    <location>
        <begin position="185"/>
        <end position="205"/>
    </location>
</feature>
<keyword evidence="4" id="KW-1185">Reference proteome</keyword>
<feature type="compositionally biased region" description="Polar residues" evidence="1">
    <location>
        <begin position="342"/>
        <end position="354"/>
    </location>
</feature>
<dbReference type="Proteomes" id="UP000694844">
    <property type="component" value="Chromosome 7"/>
</dbReference>
<dbReference type="GeneID" id="111105294"/>
<dbReference type="KEGG" id="cvn:111105294"/>